<dbReference type="PANTHER" id="PTHR43384:SF10">
    <property type="entry name" value="ATPASE INVOLVED IN CHROMOSOME PARTITIONING, PARA_MIND FAMILY"/>
    <property type="match status" value="1"/>
</dbReference>
<comment type="caution">
    <text evidence="1">The sequence shown here is derived from an EMBL/GenBank/DDBJ whole genome shotgun (WGS) entry which is preliminary data.</text>
</comment>
<dbReference type="SUPFAM" id="SSF52540">
    <property type="entry name" value="P-loop containing nucleoside triphosphate hydrolases"/>
    <property type="match status" value="1"/>
</dbReference>
<accession>A0A371QX94</accession>
<dbReference type="Gene3D" id="3.40.50.300">
    <property type="entry name" value="P-loop containing nucleotide triphosphate hydrolases"/>
    <property type="match status" value="1"/>
</dbReference>
<dbReference type="Proteomes" id="UP000257123">
    <property type="component" value="Unassembled WGS sequence"/>
</dbReference>
<dbReference type="GO" id="GO:0009898">
    <property type="term" value="C:cytoplasmic side of plasma membrane"/>
    <property type="evidence" value="ECO:0007669"/>
    <property type="project" value="TreeGrafter"/>
</dbReference>
<name>A0A371QX94_9CREN</name>
<sequence>MRPVKVVVIYSLDGGVGKTTLSAVIGVAKGYTLLIDADWEKAELSQLFRAPRRDGWLAPFYGRSFHVHQISPSLYLIPGYDAVDYYRREGSPEDLEEALAQWVQHAPRIVDKLRLPVDAVVIDTTPALRPRLLEGLSKLGARMLFVGDVRLLSRISDIKAEQYKQYMQYSFAVVINQVDKGDVMTAKAITPYVVKHVSGIKDYRGESVVSAILRDSANRRSIEELLTKIKS</sequence>
<dbReference type="InterPro" id="IPR050625">
    <property type="entry name" value="ParA/MinD_ATPase"/>
</dbReference>
<reference evidence="1 2" key="1">
    <citation type="submission" date="2017-07" db="EMBL/GenBank/DDBJ databases">
        <title>Draft genome sequence of aerobic hyperthermophilic archaea, Pyrobaculum aerophilum YKB31 and YKB32.</title>
        <authorList>
            <person name="Mochizuki T."/>
            <person name="Berliner A.J."/>
            <person name="Yoshida-Takashima Y."/>
            <person name="Takaki Y."/>
            <person name="Nunoura T."/>
            <person name="Takai K."/>
        </authorList>
    </citation>
    <scope>NUCLEOTIDE SEQUENCE [LARGE SCALE GENOMIC DNA]</scope>
    <source>
        <strain evidence="1 2">YKB31</strain>
    </source>
</reference>
<dbReference type="RefSeq" id="WP_116421429.1">
    <property type="nucleotide sequence ID" value="NZ_NMUE01000027.1"/>
</dbReference>
<proteinExistence type="predicted"/>
<dbReference type="AlphaFoldDB" id="A0A371QX94"/>
<dbReference type="PANTHER" id="PTHR43384">
    <property type="entry name" value="SEPTUM SITE-DETERMINING PROTEIN MIND HOMOLOG, CHLOROPLASTIC-RELATED"/>
    <property type="match status" value="1"/>
</dbReference>
<dbReference type="GO" id="GO:0051782">
    <property type="term" value="P:negative regulation of cell division"/>
    <property type="evidence" value="ECO:0007669"/>
    <property type="project" value="TreeGrafter"/>
</dbReference>
<dbReference type="InterPro" id="IPR027417">
    <property type="entry name" value="P-loop_NTPase"/>
</dbReference>
<dbReference type="GO" id="GO:0005524">
    <property type="term" value="F:ATP binding"/>
    <property type="evidence" value="ECO:0007669"/>
    <property type="project" value="TreeGrafter"/>
</dbReference>
<dbReference type="GO" id="GO:0005829">
    <property type="term" value="C:cytosol"/>
    <property type="evidence" value="ECO:0007669"/>
    <property type="project" value="TreeGrafter"/>
</dbReference>
<protein>
    <submittedName>
        <fullName evidence="1">ATPase</fullName>
    </submittedName>
</protein>
<dbReference type="GO" id="GO:0016887">
    <property type="term" value="F:ATP hydrolysis activity"/>
    <property type="evidence" value="ECO:0007669"/>
    <property type="project" value="TreeGrafter"/>
</dbReference>
<organism evidence="1 2">
    <name type="scientific">Pyrobaculum aerophilum</name>
    <dbReference type="NCBI Taxonomy" id="13773"/>
    <lineage>
        <taxon>Archaea</taxon>
        <taxon>Thermoproteota</taxon>
        <taxon>Thermoprotei</taxon>
        <taxon>Thermoproteales</taxon>
        <taxon>Thermoproteaceae</taxon>
        <taxon>Pyrobaculum</taxon>
    </lineage>
</organism>
<evidence type="ECO:0000313" key="2">
    <source>
        <dbReference type="Proteomes" id="UP000257123"/>
    </source>
</evidence>
<gene>
    <name evidence="1" type="ORF">CGL51_08595</name>
</gene>
<evidence type="ECO:0000313" key="1">
    <source>
        <dbReference type="EMBL" id="RFA95032.1"/>
    </source>
</evidence>
<dbReference type="EMBL" id="NMUE01000027">
    <property type="protein sequence ID" value="RFA95032.1"/>
    <property type="molecule type" value="Genomic_DNA"/>
</dbReference>